<dbReference type="GO" id="GO:0004497">
    <property type="term" value="F:monooxygenase activity"/>
    <property type="evidence" value="ECO:0007669"/>
    <property type="project" value="UniProtKB-KW"/>
</dbReference>
<gene>
    <name evidence="4" type="ORF">SAMN05192563_102254</name>
</gene>
<evidence type="ECO:0000313" key="5">
    <source>
        <dbReference type="Proteomes" id="UP000198844"/>
    </source>
</evidence>
<dbReference type="Pfam" id="PF00296">
    <property type="entry name" value="Bac_luciferase"/>
    <property type="match status" value="1"/>
</dbReference>
<dbReference type="EMBL" id="FPBH01000022">
    <property type="protein sequence ID" value="SFU23660.1"/>
    <property type="molecule type" value="Genomic_DNA"/>
</dbReference>
<evidence type="ECO:0000259" key="3">
    <source>
        <dbReference type="Pfam" id="PF00296"/>
    </source>
</evidence>
<dbReference type="PANTHER" id="PTHR30137">
    <property type="entry name" value="LUCIFERASE-LIKE MONOOXYGENASE"/>
    <property type="match status" value="1"/>
</dbReference>
<proteinExistence type="predicted"/>
<feature type="domain" description="Luciferase-like" evidence="3">
    <location>
        <begin position="1"/>
        <end position="301"/>
    </location>
</feature>
<accession>A0A1I7EI89</accession>
<dbReference type="AlphaFoldDB" id="A0A1I7EI89"/>
<dbReference type="RefSeq" id="WP_093641288.1">
    <property type="nucleotide sequence ID" value="NZ_FPBH01000022.1"/>
</dbReference>
<evidence type="ECO:0000256" key="2">
    <source>
        <dbReference type="ARBA" id="ARBA00023033"/>
    </source>
</evidence>
<evidence type="ECO:0000256" key="1">
    <source>
        <dbReference type="ARBA" id="ARBA00023002"/>
    </source>
</evidence>
<keyword evidence="1" id="KW-0560">Oxidoreductase</keyword>
<protein>
    <submittedName>
        <fullName evidence="4">Flavin-dependent oxidoreductase, luciferase family (Includes alkanesulfonate monooxygenase SsuD and methylene tetrahydromethanopterin reductase)</fullName>
    </submittedName>
</protein>
<keyword evidence="2 4" id="KW-0503">Monooxygenase</keyword>
<dbReference type="Gene3D" id="3.20.20.30">
    <property type="entry name" value="Luciferase-like domain"/>
    <property type="match status" value="1"/>
</dbReference>
<dbReference type="PANTHER" id="PTHR30137:SF8">
    <property type="entry name" value="BLR5498 PROTEIN"/>
    <property type="match status" value="1"/>
</dbReference>
<name>A0A1I7EI89_9BURK</name>
<reference evidence="4 5" key="1">
    <citation type="submission" date="2016-10" db="EMBL/GenBank/DDBJ databases">
        <authorList>
            <person name="de Groot N.N."/>
        </authorList>
    </citation>
    <scope>NUCLEOTIDE SEQUENCE [LARGE SCALE GENOMIC DNA]</scope>
    <source>
        <strain evidence="4 5">LMG 27731</strain>
    </source>
</reference>
<dbReference type="GO" id="GO:0016705">
    <property type="term" value="F:oxidoreductase activity, acting on paired donors, with incorporation or reduction of molecular oxygen"/>
    <property type="evidence" value="ECO:0007669"/>
    <property type="project" value="InterPro"/>
</dbReference>
<dbReference type="Proteomes" id="UP000198844">
    <property type="component" value="Unassembled WGS sequence"/>
</dbReference>
<dbReference type="OrthoDB" id="7055978at2"/>
<dbReference type="InterPro" id="IPR050766">
    <property type="entry name" value="Bact_Lucif_Oxidored"/>
</dbReference>
<evidence type="ECO:0000313" key="4">
    <source>
        <dbReference type="EMBL" id="SFU23660.1"/>
    </source>
</evidence>
<dbReference type="InterPro" id="IPR011251">
    <property type="entry name" value="Luciferase-like_dom"/>
</dbReference>
<organism evidence="4 5">
    <name type="scientific">Paraburkholderia aspalathi</name>
    <dbReference type="NCBI Taxonomy" id="1324617"/>
    <lineage>
        <taxon>Bacteria</taxon>
        <taxon>Pseudomonadati</taxon>
        <taxon>Pseudomonadota</taxon>
        <taxon>Betaproteobacteria</taxon>
        <taxon>Burkholderiales</taxon>
        <taxon>Burkholderiaceae</taxon>
        <taxon>Paraburkholderia</taxon>
    </lineage>
</organism>
<dbReference type="InterPro" id="IPR036661">
    <property type="entry name" value="Luciferase-like_sf"/>
</dbReference>
<dbReference type="SUPFAM" id="SSF51679">
    <property type="entry name" value="Bacterial luciferase-like"/>
    <property type="match status" value="1"/>
</dbReference>
<dbReference type="GO" id="GO:0005829">
    <property type="term" value="C:cytosol"/>
    <property type="evidence" value="ECO:0007669"/>
    <property type="project" value="TreeGrafter"/>
</dbReference>
<sequence>MQFGLFMTLPAPEPKPAAELYQRAIAMAEAADTLGFSHLWLAEHHFTNYSHSSRPLMLLSHIAARTHHLRLGPAIVPVPLHHPLVIAEELATLDVLSGGRVEAGLGSGYQRYQYERFQLVKGATSARDDEAIDVLLQALREPVFSHQGEYFNIPRTGLVPQPLQRAMPVWLVVNSSRRASVEQAVRRRANLFTGVLEPISKLTDVRRHYPDLAPALSTVRIGTQRPVFVAQNEAQAREAVEHARWNGRATLRLRHDMGDVVDGIVPDQPLPDEPSDDALRNDFLVIGTADECIHQLRRIQAGLGCDYFSASFWFGSMPHDMAMESMRRFARDVMPAFANGALAATTQQAPASRPQWESTLAW</sequence>